<dbReference type="InterPro" id="IPR006949">
    <property type="entry name" value="Barrel_Baseplate_J-like"/>
</dbReference>
<protein>
    <recommendedName>
        <fullName evidence="2">Baseplate protein J-like barrel domain-containing protein</fullName>
    </recommendedName>
</protein>
<reference evidence="3 4" key="1">
    <citation type="journal article" date="2010" name="Stand. Genomic Sci.">
        <title>Complete genome sequence of Haliangium ochraceum type strain (SMP-2).</title>
        <authorList>
            <consortium name="US DOE Joint Genome Institute (JGI-PGF)"/>
            <person name="Ivanova N."/>
            <person name="Daum C."/>
            <person name="Lang E."/>
            <person name="Abt B."/>
            <person name="Kopitz M."/>
            <person name="Saunders E."/>
            <person name="Lapidus A."/>
            <person name="Lucas S."/>
            <person name="Glavina Del Rio T."/>
            <person name="Nolan M."/>
            <person name="Tice H."/>
            <person name="Copeland A."/>
            <person name="Cheng J.F."/>
            <person name="Chen F."/>
            <person name="Bruce D."/>
            <person name="Goodwin L."/>
            <person name="Pitluck S."/>
            <person name="Mavromatis K."/>
            <person name="Pati A."/>
            <person name="Mikhailova N."/>
            <person name="Chen A."/>
            <person name="Palaniappan K."/>
            <person name="Land M."/>
            <person name="Hauser L."/>
            <person name="Chang Y.J."/>
            <person name="Jeffries C.D."/>
            <person name="Detter J.C."/>
            <person name="Brettin T."/>
            <person name="Rohde M."/>
            <person name="Goker M."/>
            <person name="Bristow J."/>
            <person name="Markowitz V."/>
            <person name="Eisen J.A."/>
            <person name="Hugenholtz P."/>
            <person name="Kyrpides N.C."/>
            <person name="Klenk H.P."/>
        </authorList>
    </citation>
    <scope>NUCLEOTIDE SEQUENCE [LARGE SCALE GENOMIC DNA]</scope>
    <source>
        <strain evidence="4">DSM 14365 / CIP 107738 / JCM 11303 / AJ 13395 / SMP-2</strain>
    </source>
</reference>
<feature type="domain" description="Baseplate protein J-like barrel" evidence="2">
    <location>
        <begin position="548"/>
        <end position="606"/>
    </location>
</feature>
<evidence type="ECO:0000313" key="3">
    <source>
        <dbReference type="EMBL" id="ACY14101.1"/>
    </source>
</evidence>
<evidence type="ECO:0000313" key="4">
    <source>
        <dbReference type="Proteomes" id="UP000001880"/>
    </source>
</evidence>
<dbReference type="KEGG" id="hoh:Hoch_1549"/>
<dbReference type="HOGENOM" id="CLU_317568_0_0_7"/>
<sequence length="917" mass="97092">MGKPYREFGDGELIRSDAWNQIQTLVKQEIRTHQHGGGGEGESDPALLGAQLRSDALLDNAVTTEKIAENAVSSRVLADGALTVAQFRPDAAVDESKVAFDPDEPAARATARVVLEMPEDAAATPDLVWSIPEGTPVTNDAGDLVFRTSEPVALEAQKTEVEVAARAEFIGAKGNVPAGTLTRIGGALDPFLRNHLSIEQLTPSLGGSEATGDTPPLRAWTDVEFRAEGTTPPTFWVVPKGTRVWYQPEDGSAAIAARTRQSLSVFPRSTWVLAECEAAGAQGNLPVGSLRAPLDAALATRLTIDQPEAATGGDTDTPARVRLRLRGIGTASEIPLVVPAGTEIQGPETLRFRTLEAVTVDDGGVDYVLADLEDATQSMPSELLTVEPTTRLRLDKIYDPALLRHLSAVSDESFDAPADQPQLVRLGFSFSARTPRSAWAILAGTQLTVGQGSHDGDDDPARPIPVFETEEALTVLPRSGWVRADALTAGSDFNLPAGSLNTVMSLPSNQALAEWLEVDQLLDAGGGEFGFATVLVRFRVIESAPLPSGQSGWVVPAGAVISDGEGKIFSTRAALPITRGGSGLVLAVSRNPGEAGNVPAGTLERVHPDTRARIGNIVDRTLVPYLSVSQPEDASGGGESLQRARTRVWLEVSDLAPRTAWLVPGDTRVSRVSATNVRFSSVDPSALLPRTTWATALLTLDSLTDALPAGSLTRLVEFPDAHEGLEQGLVEVYQPDAGEDGEVRVWFRVYPDAAPSDGTGWRIPAGTIVGNASATILCVTTSDVFVDEGGADVSILESELPGAAYNGIDDLRVLARVDDFEKRVLVRQPEPAKDGADGGSQGHHHKLEDGALHSTPLAAQSVGAEQLAPGAVLWGRLSPALAERLRRMRDQLQAVEDAMIEAGALQALTQQRHQSAG</sequence>
<evidence type="ECO:0000256" key="1">
    <source>
        <dbReference type="SAM" id="MobiDB-lite"/>
    </source>
</evidence>
<dbReference type="eggNOG" id="COG3299">
    <property type="taxonomic scope" value="Bacteria"/>
</dbReference>
<accession>D0LVW7</accession>
<gene>
    <name evidence="3" type="ordered locus">Hoch_1549</name>
</gene>
<feature type="region of interest" description="Disordered" evidence="1">
    <location>
        <begin position="827"/>
        <end position="847"/>
    </location>
</feature>
<dbReference type="STRING" id="502025.Hoch_1549"/>
<proteinExistence type="predicted"/>
<dbReference type="AlphaFoldDB" id="D0LVW7"/>
<evidence type="ECO:0000259" key="2">
    <source>
        <dbReference type="Pfam" id="PF04865"/>
    </source>
</evidence>
<dbReference type="Pfam" id="PF04865">
    <property type="entry name" value="Baseplate_J"/>
    <property type="match status" value="2"/>
</dbReference>
<dbReference type="EMBL" id="CP001804">
    <property type="protein sequence ID" value="ACY14101.1"/>
    <property type="molecule type" value="Genomic_DNA"/>
</dbReference>
<dbReference type="Proteomes" id="UP000001880">
    <property type="component" value="Chromosome"/>
</dbReference>
<keyword evidence="4" id="KW-1185">Reference proteome</keyword>
<feature type="domain" description="Baseplate protein J-like barrel" evidence="2">
    <location>
        <begin position="127"/>
        <end position="206"/>
    </location>
</feature>
<name>D0LVW7_HALO1</name>
<feature type="compositionally biased region" description="Basic and acidic residues" evidence="1">
    <location>
        <begin position="827"/>
        <end position="836"/>
    </location>
</feature>
<organism evidence="3 4">
    <name type="scientific">Haliangium ochraceum (strain DSM 14365 / JCM 11303 / SMP-2)</name>
    <dbReference type="NCBI Taxonomy" id="502025"/>
    <lineage>
        <taxon>Bacteria</taxon>
        <taxon>Pseudomonadati</taxon>
        <taxon>Myxococcota</taxon>
        <taxon>Polyangia</taxon>
        <taxon>Haliangiales</taxon>
        <taxon>Kofleriaceae</taxon>
        <taxon>Haliangium</taxon>
    </lineage>
</organism>